<evidence type="ECO:0000313" key="10">
    <source>
        <dbReference type="EMBL" id="QIW97972.1"/>
    </source>
</evidence>
<dbReference type="EMBL" id="CP051140">
    <property type="protein sequence ID" value="QIW97972.1"/>
    <property type="molecule type" value="Genomic_DNA"/>
</dbReference>
<protein>
    <recommendedName>
        <fullName evidence="7">DNA-directed RNA polymerase subunit</fullName>
    </recommendedName>
</protein>
<gene>
    <name evidence="10" type="ORF">AMS68_003490</name>
</gene>
<keyword evidence="6 7" id="KW-0539">Nucleus</keyword>
<evidence type="ECO:0000256" key="6">
    <source>
        <dbReference type="ARBA" id="ARBA00023242"/>
    </source>
</evidence>
<evidence type="ECO:0000256" key="4">
    <source>
        <dbReference type="ARBA" id="ARBA00022553"/>
    </source>
</evidence>
<comment type="subcellular location">
    <subcellularLocation>
        <location evidence="1">Nucleus</location>
        <location evidence="1">Nucleolus</location>
    </subcellularLocation>
</comment>
<dbReference type="Gene3D" id="2.40.50.1060">
    <property type="match status" value="1"/>
</dbReference>
<dbReference type="InterPro" id="IPR036898">
    <property type="entry name" value="RNA_pol_Rpb7-like_N_sf"/>
</dbReference>
<evidence type="ECO:0000256" key="7">
    <source>
        <dbReference type="RuleBase" id="RU369086"/>
    </source>
</evidence>
<dbReference type="OrthoDB" id="10250504at2759"/>
<dbReference type="AlphaFoldDB" id="A0A6H0XTC2"/>
<name>A0A6H0XTC2_9PEZI</name>
<dbReference type="GO" id="GO:0005736">
    <property type="term" value="C:RNA polymerase I complex"/>
    <property type="evidence" value="ECO:0007669"/>
    <property type="project" value="TreeGrafter"/>
</dbReference>
<dbReference type="Gene3D" id="3.30.1490.120">
    <property type="entry name" value="RNA polymerase Rpb7-like, N-terminal domain"/>
    <property type="match status" value="1"/>
</dbReference>
<feature type="region of interest" description="Disordered" evidence="8">
    <location>
        <begin position="1"/>
        <end position="75"/>
    </location>
</feature>
<dbReference type="InterPro" id="IPR041178">
    <property type="entry name" value="RPA43_OB"/>
</dbReference>
<evidence type="ECO:0000256" key="8">
    <source>
        <dbReference type="SAM" id="MobiDB-lite"/>
    </source>
</evidence>
<keyword evidence="11" id="KW-1185">Reference proteome</keyword>
<evidence type="ECO:0000259" key="9">
    <source>
        <dbReference type="Pfam" id="PF17875"/>
    </source>
</evidence>
<dbReference type="GO" id="GO:0006361">
    <property type="term" value="P:transcription initiation at RNA polymerase I promoter"/>
    <property type="evidence" value="ECO:0007669"/>
    <property type="project" value="UniProtKB-ARBA"/>
</dbReference>
<accession>A0A6H0XTC2</accession>
<proteinExistence type="inferred from homology"/>
<sequence>MSSDEPQQRNQSSVSLKQNKKRAHEGNNEQVTHKKQKQASTMETNTATPAPKKQKDKSKKKHGRDTQPAQVDKTFAAVTRRKLSLKEDAPQTQSPFVHETQSLFLGLSPVSHRFPLEGACAEFLSPLLLTYYPPLNGVVLSYSNPRLSQHPEHATQGADGEEKVMGRSIDEYAVTYVWLTAEFLVFRPVIGTVLEGFVNLQNQSILGLLCYNYFNAGIEQSRLPGDWRWVEKEELEDDTDAQGEQIPQSSGHYVDASGEVVEGKVLFKVKDFEASAGMDGGTSSINIFGTLLRDQDDAKVDDELRQHALVS</sequence>
<evidence type="ECO:0000256" key="2">
    <source>
        <dbReference type="ARBA" id="ARBA00005930"/>
    </source>
</evidence>
<dbReference type="Proteomes" id="UP000503462">
    <property type="component" value="Chromosome 2"/>
</dbReference>
<reference evidence="10 11" key="1">
    <citation type="journal article" date="2016" name="Sci. Rep.">
        <title>Peltaster fructicola genome reveals evolution from an invasive phytopathogen to an ectophytic parasite.</title>
        <authorList>
            <person name="Xu C."/>
            <person name="Chen H."/>
            <person name="Gleason M.L."/>
            <person name="Xu J.R."/>
            <person name="Liu H."/>
            <person name="Zhang R."/>
            <person name="Sun G."/>
        </authorList>
    </citation>
    <scope>NUCLEOTIDE SEQUENCE [LARGE SCALE GENOMIC DNA]</scope>
    <source>
        <strain evidence="10 11">LNHT1506</strain>
    </source>
</reference>
<evidence type="ECO:0000256" key="3">
    <source>
        <dbReference type="ARBA" id="ARBA00022478"/>
    </source>
</evidence>
<keyword evidence="5 7" id="KW-0804">Transcription</keyword>
<evidence type="ECO:0000256" key="5">
    <source>
        <dbReference type="ARBA" id="ARBA00023163"/>
    </source>
</evidence>
<comment type="function">
    <text evidence="7">DNA-dependent RNA polymerase which catalyzes the transcription of DNA into RNA using the four ribonucleoside triphosphates as substrates.</text>
</comment>
<keyword evidence="3 7" id="KW-0240">DNA-directed RNA polymerase</keyword>
<feature type="domain" description="RPA43 OB" evidence="9">
    <location>
        <begin position="188"/>
        <end position="292"/>
    </location>
</feature>
<feature type="compositionally biased region" description="Polar residues" evidence="8">
    <location>
        <begin position="1"/>
        <end position="17"/>
    </location>
</feature>
<dbReference type="InterPro" id="IPR045113">
    <property type="entry name" value="Rpb7-like"/>
</dbReference>
<feature type="compositionally biased region" description="Polar residues" evidence="8">
    <location>
        <begin position="38"/>
        <end position="48"/>
    </location>
</feature>
<dbReference type="PANTHER" id="PTHR12709">
    <property type="entry name" value="DNA-DIRECTED RNA POLYMERASE II, III"/>
    <property type="match status" value="1"/>
</dbReference>
<dbReference type="PANTHER" id="PTHR12709:SF5">
    <property type="entry name" value="DNA-DIRECTED RNA POLYMERASE I SUBUNIT RPA43"/>
    <property type="match status" value="1"/>
</dbReference>
<keyword evidence="4" id="KW-0597">Phosphoprotein</keyword>
<dbReference type="FunFam" id="3.30.1490.120:FF:000004">
    <property type="entry name" value="RNA polymerase I subunit Rpa43"/>
    <property type="match status" value="1"/>
</dbReference>
<evidence type="ECO:0000313" key="11">
    <source>
        <dbReference type="Proteomes" id="UP000503462"/>
    </source>
</evidence>
<feature type="compositionally biased region" description="Basic residues" evidence="8">
    <location>
        <begin position="52"/>
        <end position="63"/>
    </location>
</feature>
<dbReference type="GO" id="GO:0006362">
    <property type="term" value="P:transcription elongation by RNA polymerase I"/>
    <property type="evidence" value="ECO:0007669"/>
    <property type="project" value="UniProtKB-ARBA"/>
</dbReference>
<organism evidence="10 11">
    <name type="scientific">Peltaster fructicola</name>
    <dbReference type="NCBI Taxonomy" id="286661"/>
    <lineage>
        <taxon>Eukaryota</taxon>
        <taxon>Fungi</taxon>
        <taxon>Dikarya</taxon>
        <taxon>Ascomycota</taxon>
        <taxon>Pezizomycotina</taxon>
        <taxon>Dothideomycetes</taxon>
        <taxon>Dothideomycetes incertae sedis</taxon>
        <taxon>Peltaster</taxon>
    </lineage>
</organism>
<comment type="similarity">
    <text evidence="2">Belongs to the eukaryotic RPA43 RNA polymerase subunit family.</text>
</comment>
<evidence type="ECO:0000256" key="1">
    <source>
        <dbReference type="ARBA" id="ARBA00004604"/>
    </source>
</evidence>
<dbReference type="Pfam" id="PF17875">
    <property type="entry name" value="RPA43_OB"/>
    <property type="match status" value="1"/>
</dbReference>